<dbReference type="PANTHER" id="PTHR35179:SF2">
    <property type="entry name" value="START DOMAIN-CONTAINING PROTEIN"/>
    <property type="match status" value="1"/>
</dbReference>
<proteinExistence type="predicted"/>
<reference key="1">
    <citation type="journal article" date="2014" name="PLoS Genet.">
        <title>Signature Gene Expression Reveals Novel Clues to the Molecular Mechanisms of Dimorphic Transition in Penicillium marneffei.</title>
        <authorList>
            <person name="Yang E."/>
            <person name="Wang G."/>
            <person name="Cai J."/>
            <person name="Woo P.C."/>
            <person name="Lau S.K."/>
            <person name="Yuen K.-Y."/>
            <person name="Chow W.-N."/>
            <person name="Lin X."/>
        </authorList>
    </citation>
    <scope>NUCLEOTIDE SEQUENCE [LARGE SCALE GENOMIC DNA]</scope>
    <source>
        <strain>PM1</strain>
    </source>
</reference>
<sequence length="603" mass="68473">MTLKQLTEISRRDLETRADEASVTDVRHLSSYNWLEAPEPTIAVPGCPPLWSPPKAARNVIKDSGLIYIAQNAARHPEYPLEPLFRALYIDHPSFELQSVDLITDRNNIRKLLSFVNPNISKNGLEPFTIHVEAFKNTVIFCRAETETKKFVQPHEFIGYGHEFEKAFTTDKIGSSTGHHRLISYRFGDLKIMVRYETDGYIDKPRMGKSVADNDVLASMIQSLSLDSVSTASTSSKLKIKRAGEVVDFDSTLEIKTRVSHKPIDLEEVLPQLWVSQTPNLVRAYHKHGLFEPPKVENVAPEIKKWEESHQLDLQCLATLIRKIILIVTGNQGNAIIKYDPQVDKLVLWQTDGPKMLPDDLYSKFGNDEKKSQKDSISVAASTKTKIGIGEALYDIDVSRIPYLSSFVRFQSAAQPHTSEFTHNSIPLFDTALKGLESGYRACFRLLPADLSQFHTLCDTYDFLRIDILGGQSIDDIIVRLKAGKTDYELEYKRYRAIKGDKSTARDAAFQLLFLILLFDFKHPTKDSNKVFNAVLFVVSHSGTFKWRIRTVVRAAYEERFVVSSKQKATLDRWLKPKPAEDLSDDYVTTEDDFSDYYTSDGS</sequence>
<gene>
    <name evidence="1" type="ORF">GQ26_0660210</name>
</gene>
<dbReference type="HOGENOM" id="CLU_017409_0_0_1"/>
<evidence type="ECO:0000313" key="1">
    <source>
        <dbReference type="EMBL" id="KFX41235.1"/>
    </source>
</evidence>
<dbReference type="PANTHER" id="PTHR35179">
    <property type="entry name" value="PROTEIN CBG02620"/>
    <property type="match status" value="1"/>
</dbReference>
<accession>A0A093UMQ6</accession>
<dbReference type="AlphaFoldDB" id="A0A093UMQ6"/>
<organism evidence="1">
    <name type="scientific">Talaromyces marneffei PM1</name>
    <dbReference type="NCBI Taxonomy" id="1077442"/>
    <lineage>
        <taxon>Eukaryota</taxon>
        <taxon>Fungi</taxon>
        <taxon>Dikarya</taxon>
        <taxon>Ascomycota</taxon>
        <taxon>Pezizomycotina</taxon>
        <taxon>Eurotiomycetes</taxon>
        <taxon>Eurotiomycetidae</taxon>
        <taxon>Eurotiales</taxon>
        <taxon>Trichocomaceae</taxon>
        <taxon>Talaromyces</taxon>
        <taxon>Talaromyces sect. Talaromyces</taxon>
    </lineage>
</organism>
<comment type="caution">
    <text evidence="1">The sequence shown here is derived from an EMBL/GenBank/DDBJ whole genome shotgun (WGS) entry which is preliminary data.</text>
</comment>
<evidence type="ECO:0008006" key="2">
    <source>
        <dbReference type="Google" id="ProtNLM"/>
    </source>
</evidence>
<reference evidence="1" key="2">
    <citation type="journal article" date="2014" name="PLoS Genet.">
        <title>Signature gene expression reveals novel clues to the molecular mechanisms of dimorphic transition in Penicillium marneffei.</title>
        <authorList>
            <person name="Yang E."/>
            <person name="Wang G."/>
            <person name="Cai J."/>
            <person name="Woo P.C."/>
            <person name="Lau S.K."/>
            <person name="Yuen K.-Y."/>
            <person name="Chow W.-N."/>
            <person name="Lin X."/>
        </authorList>
    </citation>
    <scope>NUCLEOTIDE SEQUENCE</scope>
    <source>
        <strain evidence="1">PM1</strain>
    </source>
</reference>
<dbReference type="EMBL" id="JPOX01000066">
    <property type="protein sequence ID" value="KFX41235.1"/>
    <property type="molecule type" value="Genomic_DNA"/>
</dbReference>
<name>A0A093UMQ6_TALMA</name>
<protein>
    <recommendedName>
        <fullName evidence="2">Geranylgeranyl pyrophosphate synthetase</fullName>
    </recommendedName>
</protein>